<reference evidence="3 4" key="1">
    <citation type="submission" date="2015-10" db="EMBL/GenBank/DDBJ databases">
        <title>Full genome of DAOMC 229536 Phialocephala scopiformis, a fungal endophyte of spruce producing the potent anti-insectan compound rugulosin.</title>
        <authorList>
            <consortium name="DOE Joint Genome Institute"/>
            <person name="Walker A.K."/>
            <person name="Frasz S.L."/>
            <person name="Seifert K.A."/>
            <person name="Miller J.D."/>
            <person name="Mondo S.J."/>
            <person name="Labutti K."/>
            <person name="Lipzen A."/>
            <person name="Dockter R."/>
            <person name="Kennedy M."/>
            <person name="Grigoriev I.V."/>
            <person name="Spatafora J.W."/>
        </authorList>
    </citation>
    <scope>NUCLEOTIDE SEQUENCE [LARGE SCALE GENOMIC DNA]</scope>
    <source>
        <strain evidence="3 4">CBS 120377</strain>
    </source>
</reference>
<feature type="transmembrane region" description="Helical" evidence="2">
    <location>
        <begin position="297"/>
        <end position="320"/>
    </location>
</feature>
<feature type="transmembrane region" description="Helical" evidence="2">
    <location>
        <begin position="501"/>
        <end position="522"/>
    </location>
</feature>
<dbReference type="GeneID" id="28826242"/>
<feature type="transmembrane region" description="Helical" evidence="2">
    <location>
        <begin position="660"/>
        <end position="679"/>
    </location>
</feature>
<evidence type="ECO:0000313" key="4">
    <source>
        <dbReference type="Proteomes" id="UP000070700"/>
    </source>
</evidence>
<dbReference type="Pfam" id="PF11915">
    <property type="entry name" value="DUF3433"/>
    <property type="match status" value="2"/>
</dbReference>
<keyword evidence="2" id="KW-1133">Transmembrane helix</keyword>
<feature type="transmembrane region" description="Helical" evidence="2">
    <location>
        <begin position="623"/>
        <end position="645"/>
    </location>
</feature>
<organism evidence="3 4">
    <name type="scientific">Mollisia scopiformis</name>
    <name type="common">Conifer needle endophyte fungus</name>
    <name type="synonym">Phialocephala scopiformis</name>
    <dbReference type="NCBI Taxonomy" id="149040"/>
    <lineage>
        <taxon>Eukaryota</taxon>
        <taxon>Fungi</taxon>
        <taxon>Dikarya</taxon>
        <taxon>Ascomycota</taxon>
        <taxon>Pezizomycotina</taxon>
        <taxon>Leotiomycetes</taxon>
        <taxon>Helotiales</taxon>
        <taxon>Mollisiaceae</taxon>
        <taxon>Mollisia</taxon>
    </lineage>
</organism>
<dbReference type="InParanoid" id="A0A132B2V7"/>
<protein>
    <submittedName>
        <fullName evidence="3">Uncharacterized protein</fullName>
    </submittedName>
</protein>
<name>A0A132B2V7_MOLSC</name>
<dbReference type="KEGG" id="psco:LY89DRAFT_692331"/>
<feature type="transmembrane region" description="Helical" evidence="2">
    <location>
        <begin position="340"/>
        <end position="361"/>
    </location>
</feature>
<dbReference type="OrthoDB" id="3057599at2759"/>
<evidence type="ECO:0000256" key="2">
    <source>
        <dbReference type="SAM" id="Phobius"/>
    </source>
</evidence>
<dbReference type="Proteomes" id="UP000070700">
    <property type="component" value="Unassembled WGS sequence"/>
</dbReference>
<dbReference type="EMBL" id="KQ947444">
    <property type="protein sequence ID" value="KUJ06722.1"/>
    <property type="molecule type" value="Genomic_DNA"/>
</dbReference>
<feature type="compositionally biased region" description="Low complexity" evidence="1">
    <location>
        <begin position="113"/>
        <end position="122"/>
    </location>
</feature>
<proteinExistence type="predicted"/>
<keyword evidence="2" id="KW-0472">Membrane</keyword>
<keyword evidence="2" id="KW-0812">Transmembrane</keyword>
<gene>
    <name evidence="3" type="ORF">LY89DRAFT_692331</name>
</gene>
<feature type="compositionally biased region" description="Basic and acidic residues" evidence="1">
    <location>
        <begin position="1"/>
        <end position="10"/>
    </location>
</feature>
<evidence type="ECO:0000256" key="1">
    <source>
        <dbReference type="SAM" id="MobiDB-lite"/>
    </source>
</evidence>
<dbReference type="InterPro" id="IPR021840">
    <property type="entry name" value="DUF3433"/>
</dbReference>
<keyword evidence="4" id="KW-1185">Reference proteome</keyword>
<dbReference type="PANTHER" id="PTHR37544">
    <property type="entry name" value="SPRAY-RELATED"/>
    <property type="match status" value="1"/>
</dbReference>
<feature type="transmembrane region" description="Helical" evidence="2">
    <location>
        <begin position="227"/>
        <end position="248"/>
    </location>
</feature>
<feature type="region of interest" description="Disordered" evidence="1">
    <location>
        <begin position="1"/>
        <end position="133"/>
    </location>
</feature>
<evidence type="ECO:0000313" key="3">
    <source>
        <dbReference type="EMBL" id="KUJ06722.1"/>
    </source>
</evidence>
<sequence>MTPPPRHEVPRSATQYTRLSSQHRDGSTTSSDIELTVRTGRHYYGDGSESSRNPRTRGAFRNIQNRPPIPQVFQSATSLPPTRPPLVPSIKVSSDQDTSGRKQTDGIQDGDISDAAARSSASGELEDGRDEQRRLLSSSEDIRCLGEQHLSIDDFQYNYLSTAAAIARGYPPLNYKPFTIETWFLTVTTVVFLACIGGIVAIIIFARSKGGNAFHISKTRNHVAYRYVPPAIGTLTTIWWRMIITTLARMTPYISLAAEYEGHHHSPHRLQRILQNDYAHTIFEPIDLTSVAASGHWMLFGCLVIQFIIMIVIVPLKAVFIQIVSDDTGWTVIVVRPVGYTLIAIYATLILVTLAVMWTLYNQDTGLKWDPAAIADQLALVQGSNVLNIFQGLEFALSKECTRQLKKRSPWYGEIKLGYWEHKQTQEIWHGLACIPPEQGTEDRANAFHDENQLRRIKQSNLQQYTIGNNDKVIPLDYNYQRVIDPERYRYFSAPFLLNDALLMTYAAVIITVLALIITGLIEKRIQHAFNSVFSTWVLDKTSQPIEIIDNWAEGFKYRFLPVFFTTLFSALWIRADVFYRWTEPFSRMDKGADAKSSILLDYTSYTPVFVTFKALMRCHWRVAMFSALALISTAPPIIATGVFISTPTDYGYSISIEPINFWACFSFLILYLICLPVVRPPPSYRLPRSVRTIADVLSYCYNSKLVDDLGTDGKPIFSPQEKDDERVHMKYRICLTKKMYHFGLYLGKDGKRHIGFDVGTRDEGDQPINVIKFNPGFGMRGLWRADWGFLRKPKVLNEEV</sequence>
<dbReference type="RefSeq" id="XP_018061077.1">
    <property type="nucleotide sequence ID" value="XM_018216516.1"/>
</dbReference>
<dbReference type="PANTHER" id="PTHR37544:SF3">
    <property type="entry name" value="SPRAY"/>
    <property type="match status" value="1"/>
</dbReference>
<dbReference type="AlphaFoldDB" id="A0A132B2V7"/>
<accession>A0A132B2V7</accession>
<feature type="transmembrane region" description="Helical" evidence="2">
    <location>
        <begin position="183"/>
        <end position="206"/>
    </location>
</feature>